<dbReference type="Gene3D" id="1.10.1200.10">
    <property type="entry name" value="ACP-like"/>
    <property type="match status" value="1"/>
</dbReference>
<dbReference type="SUPFAM" id="SSF47336">
    <property type="entry name" value="ACP-like"/>
    <property type="match status" value="1"/>
</dbReference>
<keyword evidence="2" id="KW-0596">Phosphopantetheine</keyword>
<dbReference type="SUPFAM" id="SSF56801">
    <property type="entry name" value="Acetyl-CoA synthetase-like"/>
    <property type="match status" value="1"/>
</dbReference>
<dbReference type="SMART" id="SM00823">
    <property type="entry name" value="PKS_PP"/>
    <property type="match status" value="1"/>
</dbReference>
<dbReference type="Gene3D" id="3.30.559.10">
    <property type="entry name" value="Chloramphenicol acetyltransferase-like domain"/>
    <property type="match status" value="1"/>
</dbReference>
<dbReference type="RefSeq" id="WP_089962106.1">
    <property type="nucleotide sequence ID" value="NZ_FOFR01000037.1"/>
</dbReference>
<dbReference type="AlphaFoldDB" id="A0A1H9WMU5"/>
<dbReference type="GO" id="GO:0009239">
    <property type="term" value="P:enterobactin biosynthetic process"/>
    <property type="evidence" value="ECO:0007669"/>
    <property type="project" value="TreeGrafter"/>
</dbReference>
<dbReference type="InterPro" id="IPR001242">
    <property type="entry name" value="Condensation_dom"/>
</dbReference>
<dbReference type="GO" id="GO:0009366">
    <property type="term" value="C:enterobactin synthetase complex"/>
    <property type="evidence" value="ECO:0007669"/>
    <property type="project" value="TreeGrafter"/>
</dbReference>
<dbReference type="GO" id="GO:0005829">
    <property type="term" value="C:cytosol"/>
    <property type="evidence" value="ECO:0007669"/>
    <property type="project" value="TreeGrafter"/>
</dbReference>
<dbReference type="STRING" id="402600.SAMN05216188_13721"/>
<dbReference type="PANTHER" id="PTHR45527:SF1">
    <property type="entry name" value="FATTY ACID SYNTHASE"/>
    <property type="match status" value="1"/>
</dbReference>
<dbReference type="InterPro" id="IPR020806">
    <property type="entry name" value="PKS_PP-bd"/>
</dbReference>
<dbReference type="GO" id="GO:0008610">
    <property type="term" value="P:lipid biosynthetic process"/>
    <property type="evidence" value="ECO:0007669"/>
    <property type="project" value="UniProtKB-ARBA"/>
</dbReference>
<dbReference type="InterPro" id="IPR036736">
    <property type="entry name" value="ACP-like_sf"/>
</dbReference>
<reference evidence="6" key="1">
    <citation type="submission" date="2016-10" db="EMBL/GenBank/DDBJ databases">
        <authorList>
            <person name="Varghese N."/>
            <person name="Submissions S."/>
        </authorList>
    </citation>
    <scope>NUCLEOTIDE SEQUENCE [LARGE SCALE GENOMIC DNA]</scope>
    <source>
        <strain evidence="6">CGMCC 4.3525</strain>
    </source>
</reference>
<evidence type="ECO:0000259" key="4">
    <source>
        <dbReference type="PROSITE" id="PS50075"/>
    </source>
</evidence>
<dbReference type="SUPFAM" id="SSF52777">
    <property type="entry name" value="CoA-dependent acyltransferases"/>
    <property type="match status" value="2"/>
</dbReference>
<dbReference type="Pfam" id="PF00668">
    <property type="entry name" value="Condensation"/>
    <property type="match status" value="1"/>
</dbReference>
<evidence type="ECO:0000313" key="5">
    <source>
        <dbReference type="EMBL" id="SES35089.1"/>
    </source>
</evidence>
<keyword evidence="6" id="KW-1185">Reference proteome</keyword>
<dbReference type="FunFam" id="1.10.1200.10:FF:000005">
    <property type="entry name" value="Nonribosomal peptide synthetase 1"/>
    <property type="match status" value="1"/>
</dbReference>
<protein>
    <submittedName>
        <fullName evidence="5">Non-ribosomal peptide synthetase component F</fullName>
    </submittedName>
</protein>
<organism evidence="5 6">
    <name type="scientific">Lentzea xinjiangensis</name>
    <dbReference type="NCBI Taxonomy" id="402600"/>
    <lineage>
        <taxon>Bacteria</taxon>
        <taxon>Bacillati</taxon>
        <taxon>Actinomycetota</taxon>
        <taxon>Actinomycetes</taxon>
        <taxon>Pseudonocardiales</taxon>
        <taxon>Pseudonocardiaceae</taxon>
        <taxon>Lentzea</taxon>
    </lineage>
</organism>
<proteinExistence type="predicted"/>
<dbReference type="InterPro" id="IPR000873">
    <property type="entry name" value="AMP-dep_synth/lig_dom"/>
</dbReference>
<dbReference type="InterPro" id="IPR009081">
    <property type="entry name" value="PP-bd_ACP"/>
</dbReference>
<evidence type="ECO:0000256" key="1">
    <source>
        <dbReference type="ARBA" id="ARBA00001957"/>
    </source>
</evidence>
<dbReference type="GO" id="GO:0047527">
    <property type="term" value="F:2,3-dihydroxybenzoate-serine ligase activity"/>
    <property type="evidence" value="ECO:0007669"/>
    <property type="project" value="TreeGrafter"/>
</dbReference>
<dbReference type="EMBL" id="FOFR01000037">
    <property type="protein sequence ID" value="SES35089.1"/>
    <property type="molecule type" value="Genomic_DNA"/>
</dbReference>
<dbReference type="GO" id="GO:0031177">
    <property type="term" value="F:phosphopantetheine binding"/>
    <property type="evidence" value="ECO:0007669"/>
    <property type="project" value="InterPro"/>
</dbReference>
<sequence>MLNQETVEDTTQETVAPASRAQQRLWLMEKVDSSSSAYNIRFGWRLLGRVDRAALGAAVTDLVSRHEVLRTTFEHDGDELLQVIAPPAPVPVSDVDLSDRPDREAALDALAEAQLRIPFDLERGPLLRAHLVRVADQEHVLFVVLDHLVCDAWSLRLMHTELVERYAAHAAPGIAAPLDEPDIQYADFAVWQRDQLAGGGLDRQLDHWRRHLADLPARLELPTCRPRGRAPRGRGGSDEIELPADLVADAERLAAETGSSLFTVLLTAFSVLLARYCGQPDHVVGSLVANRTRAETEGVIGFFTNTVALRMDVGGEPTFREVLARVRETVLDAYAHQEVPFDRVVEELQPRRESDRQPFFDVMMQFADIDRECVELADVRVEPLRMASEPAPVDLILAVLKEEGRLVGVWDFDVRLFDLGAVRRMQRHYLTLLRAMVAHPDTPVAAVRLVDPDERLQLLGWGRGTALPVDGWAEAVHDPVVDIARRAPDAIAVASAEPLTYADLDDKANRLAHHLRSLGVRRETLVGVALTGADRVVAELAVLRARGVVVDLSSPVDGAAPPRCRVVVTEAGATRPAGHGPAVVHVDQDAATIAAWPADPPGVPPVPEANAYLLAEPRWGGHMMLSYRALAGLIAFQRAEFGIGRDVVVPLRGRTGSAAALFESTLALCAGARLAVCDGPVTGAALVVVDADETDRVPDLPADAEVVVLGDVDALPLARGLGKRLDRCVRGVYDVPAGVWCALHAPADEPPGGTLGVGVPAASGTVYVLDEWLHLVPAGVRGELCFGGPSIARGVPGSPAGTAARYLPDPFGGPASRLYRTGVPARWSRSGVLELLETTAPGPVEAEAPAETRTAPAGPVEQIIGEVWCDVLHLDDVVLEDDFFDLGGHSLLASQVRTRLDREFGLDVPVRVLFENPLLSDFAAAVLEIADSAGREDQ</sequence>
<gene>
    <name evidence="5" type="ORF">SAMN05216188_13721</name>
</gene>
<accession>A0A1H9WMU5</accession>
<dbReference type="PANTHER" id="PTHR45527">
    <property type="entry name" value="NONRIBOSOMAL PEPTIDE SYNTHETASE"/>
    <property type="match status" value="1"/>
</dbReference>
<dbReference type="Proteomes" id="UP000199352">
    <property type="component" value="Unassembled WGS sequence"/>
</dbReference>
<dbReference type="GO" id="GO:0043041">
    <property type="term" value="P:amino acid activation for nonribosomal peptide biosynthetic process"/>
    <property type="evidence" value="ECO:0007669"/>
    <property type="project" value="TreeGrafter"/>
</dbReference>
<evidence type="ECO:0000313" key="6">
    <source>
        <dbReference type="Proteomes" id="UP000199352"/>
    </source>
</evidence>
<dbReference type="InterPro" id="IPR023213">
    <property type="entry name" value="CAT-like_dom_sf"/>
</dbReference>
<evidence type="ECO:0000256" key="2">
    <source>
        <dbReference type="ARBA" id="ARBA00022450"/>
    </source>
</evidence>
<comment type="cofactor">
    <cofactor evidence="1">
        <name>pantetheine 4'-phosphate</name>
        <dbReference type="ChEBI" id="CHEBI:47942"/>
    </cofactor>
</comment>
<name>A0A1H9WMU5_9PSEU</name>
<dbReference type="Gene3D" id="2.30.38.10">
    <property type="entry name" value="Luciferase, Domain 3"/>
    <property type="match status" value="1"/>
</dbReference>
<evidence type="ECO:0000256" key="3">
    <source>
        <dbReference type="ARBA" id="ARBA00022553"/>
    </source>
</evidence>
<dbReference type="Gene3D" id="3.30.559.30">
    <property type="entry name" value="Nonribosomal peptide synthetase, condensation domain"/>
    <property type="match status" value="1"/>
</dbReference>
<dbReference type="OrthoDB" id="2472181at2"/>
<dbReference type="PROSITE" id="PS50075">
    <property type="entry name" value="CARRIER"/>
    <property type="match status" value="1"/>
</dbReference>
<dbReference type="Pfam" id="PF00550">
    <property type="entry name" value="PP-binding"/>
    <property type="match status" value="1"/>
</dbReference>
<keyword evidence="3" id="KW-0597">Phosphoprotein</keyword>
<dbReference type="CDD" id="cd19531">
    <property type="entry name" value="LCL_NRPS-like"/>
    <property type="match status" value="1"/>
</dbReference>
<dbReference type="Gene3D" id="3.40.50.980">
    <property type="match status" value="2"/>
</dbReference>
<feature type="domain" description="Carrier" evidence="4">
    <location>
        <begin position="855"/>
        <end position="930"/>
    </location>
</feature>
<dbReference type="Pfam" id="PF00501">
    <property type="entry name" value="AMP-binding"/>
    <property type="match status" value="1"/>
</dbReference>